<name>A0A2P5B1Z0_PARAD</name>
<comment type="caution">
    <text evidence="1">The sequence shown here is derived from an EMBL/GenBank/DDBJ whole genome shotgun (WGS) entry which is preliminary data.</text>
</comment>
<evidence type="ECO:0000313" key="2">
    <source>
        <dbReference type="Proteomes" id="UP000237105"/>
    </source>
</evidence>
<sequence length="58" mass="6697">MKQLMGEFFGIIEYLFRVVLVAIYLGKVCAYEAELWDVIAAVNLAREKGWNALWLESD</sequence>
<gene>
    <name evidence="1" type="ORF">PanWU01x14_279070</name>
</gene>
<dbReference type="AlphaFoldDB" id="A0A2P5B1Z0"/>
<dbReference type="Proteomes" id="UP000237105">
    <property type="component" value="Unassembled WGS sequence"/>
</dbReference>
<dbReference type="EMBL" id="JXTB01000383">
    <property type="protein sequence ID" value="PON42781.1"/>
    <property type="molecule type" value="Genomic_DNA"/>
</dbReference>
<protein>
    <submittedName>
        <fullName evidence="1">Uncharacterized protein</fullName>
    </submittedName>
</protein>
<feature type="non-terminal residue" evidence="1">
    <location>
        <position position="58"/>
    </location>
</feature>
<keyword evidence="2" id="KW-1185">Reference proteome</keyword>
<accession>A0A2P5B1Z0</accession>
<evidence type="ECO:0000313" key="1">
    <source>
        <dbReference type="EMBL" id="PON42781.1"/>
    </source>
</evidence>
<reference evidence="2" key="1">
    <citation type="submission" date="2016-06" db="EMBL/GenBank/DDBJ databases">
        <title>Parallel loss of symbiosis genes in relatives of nitrogen-fixing non-legume Parasponia.</title>
        <authorList>
            <person name="Van Velzen R."/>
            <person name="Holmer R."/>
            <person name="Bu F."/>
            <person name="Rutten L."/>
            <person name="Van Zeijl A."/>
            <person name="Liu W."/>
            <person name="Santuari L."/>
            <person name="Cao Q."/>
            <person name="Sharma T."/>
            <person name="Shen D."/>
            <person name="Roswanjaya Y."/>
            <person name="Wardhani T."/>
            <person name="Kalhor M.S."/>
            <person name="Jansen J."/>
            <person name="Van den Hoogen J."/>
            <person name="Gungor B."/>
            <person name="Hartog M."/>
            <person name="Hontelez J."/>
            <person name="Verver J."/>
            <person name="Yang W.-C."/>
            <person name="Schijlen E."/>
            <person name="Repin R."/>
            <person name="Schilthuizen M."/>
            <person name="Schranz E."/>
            <person name="Heidstra R."/>
            <person name="Miyata K."/>
            <person name="Fedorova E."/>
            <person name="Kohlen W."/>
            <person name="Bisseling T."/>
            <person name="Smit S."/>
            <person name="Geurts R."/>
        </authorList>
    </citation>
    <scope>NUCLEOTIDE SEQUENCE [LARGE SCALE GENOMIC DNA]</scope>
    <source>
        <strain evidence="2">cv. WU1-14</strain>
    </source>
</reference>
<proteinExistence type="predicted"/>
<organism evidence="1 2">
    <name type="scientific">Parasponia andersonii</name>
    <name type="common">Sponia andersonii</name>
    <dbReference type="NCBI Taxonomy" id="3476"/>
    <lineage>
        <taxon>Eukaryota</taxon>
        <taxon>Viridiplantae</taxon>
        <taxon>Streptophyta</taxon>
        <taxon>Embryophyta</taxon>
        <taxon>Tracheophyta</taxon>
        <taxon>Spermatophyta</taxon>
        <taxon>Magnoliopsida</taxon>
        <taxon>eudicotyledons</taxon>
        <taxon>Gunneridae</taxon>
        <taxon>Pentapetalae</taxon>
        <taxon>rosids</taxon>
        <taxon>fabids</taxon>
        <taxon>Rosales</taxon>
        <taxon>Cannabaceae</taxon>
        <taxon>Parasponia</taxon>
    </lineage>
</organism>